<dbReference type="EMBL" id="JBIYXZ010002085">
    <property type="protein sequence ID" value="KAL3046317.1"/>
    <property type="molecule type" value="Genomic_DNA"/>
</dbReference>
<dbReference type="Proteomes" id="UP001619887">
    <property type="component" value="Unassembled WGS sequence"/>
</dbReference>
<reference evidence="1 2" key="2">
    <citation type="journal article" date="2024" name="G3 (Bethesda)">
        <title>The genome of the cryopelagic Antarctic bald notothen, Trematomus borchgrevinki.</title>
        <authorList>
            <person name="Rayamajhi N."/>
            <person name="Rivera-Colon A.G."/>
            <person name="Minhas B.F."/>
            <person name="Cheng C.C."/>
            <person name="Catchen J.M."/>
        </authorList>
    </citation>
    <scope>NUCLEOTIDE SEQUENCE [LARGE SCALE GENOMIC DNA]</scope>
    <source>
        <strain evidence="1">AGRC-2024</strain>
    </source>
</reference>
<comment type="caution">
    <text evidence="1">The sequence shown here is derived from an EMBL/GenBank/DDBJ whole genome shotgun (WGS) entry which is preliminary data.</text>
</comment>
<accession>A0ABD2FWZ8</accession>
<proteinExistence type="predicted"/>
<evidence type="ECO:0000313" key="2">
    <source>
        <dbReference type="Proteomes" id="UP001619887"/>
    </source>
</evidence>
<name>A0ABD2FWZ8_PAGBO</name>
<reference evidence="1 2" key="1">
    <citation type="journal article" date="2022" name="G3 (Bethesda)">
        <title>Evaluating Illumina-, Nanopore-, and PacBio-based genome assembly strategies with the bald notothen, Trematomus borchgrevinki.</title>
        <authorList>
            <person name="Rayamajhi N."/>
            <person name="Cheng C.C."/>
            <person name="Catchen J.M."/>
        </authorList>
    </citation>
    <scope>NUCLEOTIDE SEQUENCE [LARGE SCALE GENOMIC DNA]</scope>
    <source>
        <strain evidence="1">AGRC-2024</strain>
    </source>
</reference>
<keyword evidence="2" id="KW-1185">Reference proteome</keyword>
<dbReference type="AlphaFoldDB" id="A0ABD2FWZ8"/>
<organism evidence="1 2">
    <name type="scientific">Pagothenia borchgrevinki</name>
    <name type="common">Bald rockcod</name>
    <name type="synonym">Trematomus borchgrevinki</name>
    <dbReference type="NCBI Taxonomy" id="8213"/>
    <lineage>
        <taxon>Eukaryota</taxon>
        <taxon>Metazoa</taxon>
        <taxon>Chordata</taxon>
        <taxon>Craniata</taxon>
        <taxon>Vertebrata</taxon>
        <taxon>Euteleostomi</taxon>
        <taxon>Actinopterygii</taxon>
        <taxon>Neopterygii</taxon>
        <taxon>Teleostei</taxon>
        <taxon>Neoteleostei</taxon>
        <taxon>Acanthomorphata</taxon>
        <taxon>Eupercaria</taxon>
        <taxon>Perciformes</taxon>
        <taxon>Notothenioidei</taxon>
        <taxon>Nototheniidae</taxon>
        <taxon>Pagothenia</taxon>
    </lineage>
</organism>
<protein>
    <submittedName>
        <fullName evidence="1">Uncharacterized protein</fullName>
    </submittedName>
</protein>
<sequence length="16" mass="1773">MWSPPVPAAGTQVFRE</sequence>
<evidence type="ECO:0000313" key="1">
    <source>
        <dbReference type="EMBL" id="KAL3046317.1"/>
    </source>
</evidence>
<gene>
    <name evidence="1" type="ORF">OYC64_004347</name>
</gene>